<name>A0ACB5TMV7_CANBO</name>
<evidence type="ECO:0000313" key="1">
    <source>
        <dbReference type="EMBL" id="GME91777.1"/>
    </source>
</evidence>
<comment type="caution">
    <text evidence="1">The sequence shown here is derived from an EMBL/GenBank/DDBJ whole genome shotgun (WGS) entry which is preliminary data.</text>
</comment>
<keyword evidence="2" id="KW-1185">Reference proteome</keyword>
<proteinExistence type="predicted"/>
<evidence type="ECO:0000313" key="2">
    <source>
        <dbReference type="Proteomes" id="UP001165101"/>
    </source>
</evidence>
<reference evidence="1" key="1">
    <citation type="submission" date="2023-04" db="EMBL/GenBank/DDBJ databases">
        <title>Candida boidinii NBRC 1967.</title>
        <authorList>
            <person name="Ichikawa N."/>
            <person name="Sato H."/>
            <person name="Tonouchi N."/>
        </authorList>
    </citation>
    <scope>NUCLEOTIDE SEQUENCE</scope>
    <source>
        <strain evidence="1">NBRC 1967</strain>
    </source>
</reference>
<sequence>MAPAQKKIDLYSAAALRTECDENLGNIMEILGYSQDFKIIDIKLALGYVSVIIAAGLFKLEKTFNNNFRNTDYVSLTLLGVIAFALLNGVSYILGKVSGDNLKYTGSNSKTNKKIKIETTSKVVNAIPEYQIKLSFDDSKTIDTKIEFTKLFNEDGFLQAEELTKFLKYQIEVSSSSKQ</sequence>
<dbReference type="EMBL" id="BSXV01001106">
    <property type="protein sequence ID" value="GME91777.1"/>
    <property type="molecule type" value="Genomic_DNA"/>
</dbReference>
<accession>A0ACB5TMV7</accession>
<protein>
    <submittedName>
        <fullName evidence="1">Unnamed protein product</fullName>
    </submittedName>
</protein>
<gene>
    <name evidence="1" type="ORF">Cboi01_000244200</name>
</gene>
<organism evidence="1 2">
    <name type="scientific">Candida boidinii</name>
    <name type="common">Yeast</name>
    <dbReference type="NCBI Taxonomy" id="5477"/>
    <lineage>
        <taxon>Eukaryota</taxon>
        <taxon>Fungi</taxon>
        <taxon>Dikarya</taxon>
        <taxon>Ascomycota</taxon>
        <taxon>Saccharomycotina</taxon>
        <taxon>Pichiomycetes</taxon>
        <taxon>Pichiales</taxon>
        <taxon>Pichiaceae</taxon>
        <taxon>Ogataea</taxon>
        <taxon>Ogataea/Candida clade</taxon>
    </lineage>
</organism>
<dbReference type="Proteomes" id="UP001165101">
    <property type="component" value="Unassembled WGS sequence"/>
</dbReference>